<dbReference type="InterPro" id="IPR023210">
    <property type="entry name" value="NADP_OxRdtase_dom"/>
</dbReference>
<organism evidence="2 3">
    <name type="scientific">Microseira wollei NIES-4236</name>
    <dbReference type="NCBI Taxonomy" id="2530354"/>
    <lineage>
        <taxon>Bacteria</taxon>
        <taxon>Bacillati</taxon>
        <taxon>Cyanobacteriota</taxon>
        <taxon>Cyanophyceae</taxon>
        <taxon>Oscillatoriophycideae</taxon>
        <taxon>Aerosakkonematales</taxon>
        <taxon>Aerosakkonemataceae</taxon>
        <taxon>Microseira</taxon>
    </lineage>
</organism>
<dbReference type="InterPro" id="IPR020471">
    <property type="entry name" value="AKR"/>
</dbReference>
<comment type="caution">
    <text evidence="2">The sequence shown here is derived from an EMBL/GenBank/DDBJ whole genome shotgun (WGS) entry which is preliminary data.</text>
</comment>
<dbReference type="PANTHER" id="PTHR43312">
    <property type="entry name" value="D-THREO-ALDOSE 1-DEHYDROGENASE"/>
    <property type="match status" value="1"/>
</dbReference>
<dbReference type="GO" id="GO:0016491">
    <property type="term" value="F:oxidoreductase activity"/>
    <property type="evidence" value="ECO:0007669"/>
    <property type="project" value="InterPro"/>
</dbReference>
<dbReference type="EMBL" id="BLAY01000076">
    <property type="protein sequence ID" value="GET39881.1"/>
    <property type="molecule type" value="Genomic_DNA"/>
</dbReference>
<dbReference type="Gene3D" id="3.20.20.100">
    <property type="entry name" value="NADP-dependent oxidoreductase domain"/>
    <property type="match status" value="1"/>
</dbReference>
<dbReference type="AlphaFoldDB" id="A0AAV3XGM3"/>
<evidence type="ECO:0000259" key="1">
    <source>
        <dbReference type="Pfam" id="PF00248"/>
    </source>
</evidence>
<protein>
    <submittedName>
        <fullName evidence="2">Aldo/keto reductase</fullName>
    </submittedName>
</protein>
<dbReference type="Proteomes" id="UP001050975">
    <property type="component" value="Unassembled WGS sequence"/>
</dbReference>
<dbReference type="InterPro" id="IPR053135">
    <property type="entry name" value="AKR2_Oxidoreductase"/>
</dbReference>
<accession>A0AAV3XGM3</accession>
<keyword evidence="3" id="KW-1185">Reference proteome</keyword>
<dbReference type="PANTHER" id="PTHR43312:SF2">
    <property type="entry name" value="OXIDOREDUCTASE"/>
    <property type="match status" value="1"/>
</dbReference>
<dbReference type="CDD" id="cd19096">
    <property type="entry name" value="AKR_Fe-S_oxidoreductase"/>
    <property type="match status" value="1"/>
</dbReference>
<dbReference type="InterPro" id="IPR036812">
    <property type="entry name" value="NAD(P)_OxRdtase_dom_sf"/>
</dbReference>
<dbReference type="FunFam" id="3.20.20.100:FF:000070">
    <property type="entry name" value="Aldo/keto reductase"/>
    <property type="match status" value="1"/>
</dbReference>
<name>A0AAV3XGM3_9CYAN</name>
<evidence type="ECO:0000313" key="3">
    <source>
        <dbReference type="Proteomes" id="UP001050975"/>
    </source>
</evidence>
<feature type="domain" description="NADP-dependent oxidoreductase" evidence="1">
    <location>
        <begin position="27"/>
        <end position="206"/>
    </location>
</feature>
<reference evidence="2" key="1">
    <citation type="submission" date="2019-10" db="EMBL/GenBank/DDBJ databases">
        <title>Draft genome sequece of Microseira wollei NIES-4236.</title>
        <authorList>
            <person name="Yamaguchi H."/>
            <person name="Suzuki S."/>
            <person name="Kawachi M."/>
        </authorList>
    </citation>
    <scope>NUCLEOTIDE SEQUENCE</scope>
    <source>
        <strain evidence="2">NIES-4236</strain>
    </source>
</reference>
<dbReference type="RefSeq" id="WP_226585538.1">
    <property type="nucleotide sequence ID" value="NZ_BLAY01000076.1"/>
</dbReference>
<proteinExistence type="predicted"/>
<evidence type="ECO:0000313" key="2">
    <source>
        <dbReference type="EMBL" id="GET39881.1"/>
    </source>
</evidence>
<gene>
    <name evidence="2" type="ORF">MiSe_46530</name>
</gene>
<dbReference type="SUPFAM" id="SSF51430">
    <property type="entry name" value="NAD(P)-linked oxidoreductase"/>
    <property type="match status" value="1"/>
</dbReference>
<dbReference type="Pfam" id="PF00248">
    <property type="entry name" value="Aldo_ket_red"/>
    <property type="match status" value="1"/>
</dbReference>
<sequence>MQYRRFGRTELQIPVFSCGGMRYQFKWQDVPQWQIPQDNQNNLEATIRRAIEVGINHIETARGYGTSEMQLGRILPKLERDRIIVQTKIVPFADPKDFKRNFDQSLANLNLDYVDLLSIHGINTTEIFSDSIRCQEMAQKLRSQGKVRFIGFSTHAPTDVIVQAIETNEFDYVNLHWYYINQSNWAAIEAARSHDMGVFIISPSDKGGMLYKPPQKLVDLCYPLSPMVFNDLFCLSHPQVHTLSIGAAQRTDFEEHLKTLALLDKADEILPSILARLEAEAIRCLGEDWVKTWQVGLPSCDRTPGNMNIPTILWLRNLAMAYDMYDYAKMRYNLLGNGGHWFPGQKADRVKELNLRQCLAKSPHADQIPAFLEQAHQMLGGESVKRLSQE</sequence>
<dbReference type="PRINTS" id="PR00069">
    <property type="entry name" value="ALDKETRDTASE"/>
</dbReference>